<comment type="caution">
    <text evidence="9">The sequence shown here is derived from an EMBL/GenBank/DDBJ whole genome shotgun (WGS) entry which is preliminary data.</text>
</comment>
<evidence type="ECO:0000256" key="6">
    <source>
        <dbReference type="ARBA" id="ARBA00022989"/>
    </source>
</evidence>
<keyword evidence="7 8" id="KW-0472">Membrane</keyword>
<evidence type="ECO:0000256" key="5">
    <source>
        <dbReference type="ARBA" id="ARBA00022692"/>
    </source>
</evidence>
<evidence type="ECO:0000256" key="8">
    <source>
        <dbReference type="RuleBase" id="RU363041"/>
    </source>
</evidence>
<feature type="transmembrane region" description="Helical" evidence="8">
    <location>
        <begin position="71"/>
        <end position="88"/>
    </location>
</feature>
<feature type="transmembrane region" description="Helical" evidence="8">
    <location>
        <begin position="7"/>
        <end position="34"/>
    </location>
</feature>
<dbReference type="GO" id="GO:0005886">
    <property type="term" value="C:plasma membrane"/>
    <property type="evidence" value="ECO:0007669"/>
    <property type="project" value="UniProtKB-SubCell"/>
</dbReference>
<evidence type="ECO:0000313" key="9">
    <source>
        <dbReference type="EMBL" id="NYT49166.1"/>
    </source>
</evidence>
<feature type="transmembrane region" description="Helical" evidence="8">
    <location>
        <begin position="223"/>
        <end position="244"/>
    </location>
</feature>
<feature type="transmembrane region" description="Helical" evidence="8">
    <location>
        <begin position="40"/>
        <end position="59"/>
    </location>
</feature>
<accession>A0A853G3R9</accession>
<gene>
    <name evidence="9" type="ORF">H0A72_07550</name>
</gene>
<keyword evidence="10" id="KW-1185">Reference proteome</keyword>
<dbReference type="AlphaFoldDB" id="A0A853G3R9"/>
<feature type="transmembrane region" description="Helical" evidence="8">
    <location>
        <begin position="191"/>
        <end position="211"/>
    </location>
</feature>
<comment type="subcellular location">
    <subcellularLocation>
        <location evidence="1 8">Cell membrane</location>
        <topology evidence="1 8">Multi-pass membrane protein</topology>
    </subcellularLocation>
</comment>
<evidence type="ECO:0000256" key="3">
    <source>
        <dbReference type="ARBA" id="ARBA00022448"/>
    </source>
</evidence>
<keyword evidence="6 8" id="KW-1133">Transmembrane helix</keyword>
<feature type="transmembrane region" description="Helical" evidence="8">
    <location>
        <begin position="163"/>
        <end position="185"/>
    </location>
</feature>
<dbReference type="InterPro" id="IPR052017">
    <property type="entry name" value="TSUP"/>
</dbReference>
<sequence length="250" mass="27123">MLIEILLVGAVSGFIQGLSGFAFGLVATSMWAWMMEPQRVVPLVVMGSFVGQCVSILSVRHEIRFARVRPFIVGGVIGILMGAALLHALNANSFRAIFGIFLVVYSSVMLLMKQLPKIQKVAWGADSVIGWISGALSGACGMGGPPITLWCSLRGWSTISQRATFQAFFITMQMLLLLVYAWQGIIDKPLLISFAWLVPVIMLTSWSGSRVGRHFGDVQFQKIVFGLLLLSGIVMLLPAISSLAGRLASF</sequence>
<dbReference type="PANTHER" id="PTHR30269">
    <property type="entry name" value="TRANSMEMBRANE PROTEIN YFCA"/>
    <property type="match status" value="1"/>
</dbReference>
<evidence type="ECO:0000256" key="7">
    <source>
        <dbReference type="ARBA" id="ARBA00023136"/>
    </source>
</evidence>
<evidence type="ECO:0000256" key="1">
    <source>
        <dbReference type="ARBA" id="ARBA00004651"/>
    </source>
</evidence>
<name>A0A853G3R9_9BURK</name>
<dbReference type="InterPro" id="IPR002781">
    <property type="entry name" value="TM_pro_TauE-like"/>
</dbReference>
<dbReference type="EMBL" id="JACCEM010000003">
    <property type="protein sequence ID" value="NYT49166.1"/>
    <property type="molecule type" value="Genomic_DNA"/>
</dbReference>
<comment type="similarity">
    <text evidence="2 8">Belongs to the 4-toluene sulfonate uptake permease (TSUP) (TC 2.A.102) family.</text>
</comment>
<protein>
    <recommendedName>
        <fullName evidence="8">Probable membrane transporter protein</fullName>
    </recommendedName>
</protein>
<keyword evidence="5 8" id="KW-0812">Transmembrane</keyword>
<keyword evidence="4 8" id="KW-1003">Cell membrane</keyword>
<evidence type="ECO:0000256" key="2">
    <source>
        <dbReference type="ARBA" id="ARBA00009142"/>
    </source>
</evidence>
<evidence type="ECO:0000256" key="4">
    <source>
        <dbReference type="ARBA" id="ARBA00022475"/>
    </source>
</evidence>
<feature type="transmembrane region" description="Helical" evidence="8">
    <location>
        <begin position="94"/>
        <end position="112"/>
    </location>
</feature>
<reference evidence="9 10" key="1">
    <citation type="submission" date="2020-07" db="EMBL/GenBank/DDBJ databases">
        <title>Taxonomic revisions and descriptions of new bacterial species based on genomic comparisons in the high-G+C-content subgroup of the family Alcaligenaceae.</title>
        <authorList>
            <person name="Szabo A."/>
            <person name="Felfoldi T."/>
        </authorList>
    </citation>
    <scope>NUCLEOTIDE SEQUENCE [LARGE SCALE GENOMIC DNA]</scope>
    <source>
        <strain evidence="9 10">LMG 24012</strain>
    </source>
</reference>
<dbReference type="Pfam" id="PF01925">
    <property type="entry name" value="TauE"/>
    <property type="match status" value="1"/>
</dbReference>
<evidence type="ECO:0000313" key="10">
    <source>
        <dbReference type="Proteomes" id="UP000559809"/>
    </source>
</evidence>
<keyword evidence="3" id="KW-0813">Transport</keyword>
<dbReference type="PANTHER" id="PTHR30269:SF37">
    <property type="entry name" value="MEMBRANE TRANSPORTER PROTEIN"/>
    <property type="match status" value="1"/>
</dbReference>
<proteinExistence type="inferred from homology"/>
<dbReference type="Proteomes" id="UP000559809">
    <property type="component" value="Unassembled WGS sequence"/>
</dbReference>
<organism evidence="9 10">
    <name type="scientific">Parapusillimonas granuli</name>
    <dbReference type="NCBI Taxonomy" id="380911"/>
    <lineage>
        <taxon>Bacteria</taxon>
        <taxon>Pseudomonadati</taxon>
        <taxon>Pseudomonadota</taxon>
        <taxon>Betaproteobacteria</taxon>
        <taxon>Burkholderiales</taxon>
        <taxon>Alcaligenaceae</taxon>
        <taxon>Parapusillimonas</taxon>
    </lineage>
</organism>
<dbReference type="RefSeq" id="WP_180154447.1">
    <property type="nucleotide sequence ID" value="NZ_JACCEM010000003.1"/>
</dbReference>